<dbReference type="STRING" id="29421.B2M20_14335"/>
<reference evidence="1 2" key="1">
    <citation type="submission" date="2017-02" db="EMBL/GenBank/DDBJ databases">
        <title>Genome sequence of the nitrite-oxidizing bacterium Nitrobacter vulgaris strain Ab1.</title>
        <authorList>
            <person name="Mellbye B.L."/>
            <person name="Davis E.W."/>
            <person name="Spieck E."/>
            <person name="Chang J.H."/>
            <person name="Bottomley P.J."/>
            <person name="Sayavedra-Soto L.A."/>
        </authorList>
    </citation>
    <scope>NUCLEOTIDE SEQUENCE [LARGE SCALE GENOMIC DNA]</scope>
    <source>
        <strain evidence="1 2">Ab1</strain>
    </source>
</reference>
<sequence length="174" mass="19752">MVNIPHPRVAFGDLPDQFNADADEVRLPRKTLAGLLDLYISSWDFDEDWYLTTYPDIAAAVSSARFASGWAHFRSVGYLEGRLGSPTIVDSEWYLETYPDVAQAMLEGKIASAAEHFENFGYAEGRLPSNPGVDARWYARRYMHVRKPSEEEKHAHEDFVRRGYRGLALPASPR</sequence>
<dbReference type="Proteomes" id="UP000189940">
    <property type="component" value="Unassembled WGS sequence"/>
</dbReference>
<protein>
    <submittedName>
        <fullName evidence="1">Uncharacterized protein</fullName>
    </submittedName>
</protein>
<accession>A0A1V4HVJ4</accession>
<name>A0A1V4HVJ4_NITVU</name>
<comment type="caution">
    <text evidence="1">The sequence shown here is derived from an EMBL/GenBank/DDBJ whole genome shotgun (WGS) entry which is preliminary data.</text>
</comment>
<gene>
    <name evidence="1" type="ORF">B2M20_14335</name>
</gene>
<dbReference type="RefSeq" id="WP_079447728.1">
    <property type="nucleotide sequence ID" value="NZ_MWPQ01000051.1"/>
</dbReference>
<proteinExistence type="predicted"/>
<organism evidence="1 2">
    <name type="scientific">Nitrobacter vulgaris</name>
    <dbReference type="NCBI Taxonomy" id="29421"/>
    <lineage>
        <taxon>Bacteria</taxon>
        <taxon>Pseudomonadati</taxon>
        <taxon>Pseudomonadota</taxon>
        <taxon>Alphaproteobacteria</taxon>
        <taxon>Hyphomicrobiales</taxon>
        <taxon>Nitrobacteraceae</taxon>
        <taxon>Nitrobacter</taxon>
    </lineage>
</organism>
<evidence type="ECO:0000313" key="1">
    <source>
        <dbReference type="EMBL" id="OPH81944.1"/>
    </source>
</evidence>
<dbReference type="OrthoDB" id="452279at2"/>
<dbReference type="EMBL" id="MWPQ01000051">
    <property type="protein sequence ID" value="OPH81944.1"/>
    <property type="molecule type" value="Genomic_DNA"/>
</dbReference>
<keyword evidence="2" id="KW-1185">Reference proteome</keyword>
<evidence type="ECO:0000313" key="2">
    <source>
        <dbReference type="Proteomes" id="UP000189940"/>
    </source>
</evidence>
<dbReference type="AlphaFoldDB" id="A0A1V4HVJ4"/>